<accession>A0A0N4W161</accession>
<name>A0A0N4W161_HAEPC</name>
<protein>
    <submittedName>
        <fullName evidence="4">TNFR-Cys domain-containing protein</fullName>
    </submittedName>
</protein>
<reference evidence="2 3" key="2">
    <citation type="submission" date="2018-11" db="EMBL/GenBank/DDBJ databases">
        <authorList>
            <consortium name="Pathogen Informatics"/>
        </authorList>
    </citation>
    <scope>NUCLEOTIDE SEQUENCE [LARGE SCALE GENOMIC DNA]</scope>
    <source>
        <strain evidence="2 3">MHpl1</strain>
    </source>
</reference>
<evidence type="ECO:0000313" key="3">
    <source>
        <dbReference type="Proteomes" id="UP000268014"/>
    </source>
</evidence>
<evidence type="ECO:0000256" key="1">
    <source>
        <dbReference type="SAM" id="MobiDB-lite"/>
    </source>
</evidence>
<feature type="region of interest" description="Disordered" evidence="1">
    <location>
        <begin position="398"/>
        <end position="419"/>
    </location>
</feature>
<dbReference type="WBParaSite" id="HPLM_0000335501-mRNA-1">
    <property type="protein sequence ID" value="HPLM_0000335501-mRNA-1"/>
    <property type="gene ID" value="HPLM_0000335501"/>
</dbReference>
<keyword evidence="3" id="KW-1185">Reference proteome</keyword>
<dbReference type="OrthoDB" id="5787503at2759"/>
<dbReference type="OMA" id="YACTSSA"/>
<sequence length="419" mass="47744">MNYACTSSADYGFTARRISLDDSTSVTASSSTTIHYKRTREDCPKASGGTRETRFGCPRPGQRDGVYASTFGTRRRDPADRSVTFSRMNRNGNCNTQCCTCCCERMPCHRSEEGAIKQPPFSSKKLKKHCCCTVDAACKATDDERQRGDTTPPLPYWHIAIAAARLKEQESENQYNKERAAQAWDKYFADAKSHHHHCGKRQKMESRNFSCHHKNASVSEEQVVEKYSRHDRYEGCNQDCVYNVERNCGKFYKCGGNVNEASCKLCEDDEPCEIMRKICKPSRKSPPICKRRNQSAPPVVGRPAEVEKPFYGATELEKSSLNAINHLLKAEKELRRVQFTAGSILPQAKQYIEQVDAIHQDLKLFNTQIHELQKQTNDVLEKKGARHFHFMIQGSPTKYKATQRPSSFPLSKRMRAQDR</sequence>
<evidence type="ECO:0000313" key="4">
    <source>
        <dbReference type="WBParaSite" id="HPLM_0000335501-mRNA-1"/>
    </source>
</evidence>
<organism evidence="4">
    <name type="scientific">Haemonchus placei</name>
    <name type="common">Barber's pole worm</name>
    <dbReference type="NCBI Taxonomy" id="6290"/>
    <lineage>
        <taxon>Eukaryota</taxon>
        <taxon>Metazoa</taxon>
        <taxon>Ecdysozoa</taxon>
        <taxon>Nematoda</taxon>
        <taxon>Chromadorea</taxon>
        <taxon>Rhabditida</taxon>
        <taxon>Rhabditina</taxon>
        <taxon>Rhabditomorpha</taxon>
        <taxon>Strongyloidea</taxon>
        <taxon>Trichostrongylidae</taxon>
        <taxon>Haemonchus</taxon>
    </lineage>
</organism>
<dbReference type="EMBL" id="UZAF01016113">
    <property type="protein sequence ID" value="VDO20715.1"/>
    <property type="molecule type" value="Genomic_DNA"/>
</dbReference>
<proteinExistence type="predicted"/>
<evidence type="ECO:0000313" key="2">
    <source>
        <dbReference type="EMBL" id="VDO20715.1"/>
    </source>
</evidence>
<dbReference type="Proteomes" id="UP000268014">
    <property type="component" value="Unassembled WGS sequence"/>
</dbReference>
<dbReference type="AlphaFoldDB" id="A0A0N4W161"/>
<reference evidence="4" key="1">
    <citation type="submission" date="2017-02" db="UniProtKB">
        <authorList>
            <consortium name="WormBaseParasite"/>
        </authorList>
    </citation>
    <scope>IDENTIFICATION</scope>
</reference>
<gene>
    <name evidence="2" type="ORF">HPLM_LOCUS3347</name>
</gene>